<evidence type="ECO:0008006" key="3">
    <source>
        <dbReference type="Google" id="ProtNLM"/>
    </source>
</evidence>
<evidence type="ECO:0000313" key="1">
    <source>
        <dbReference type="EMBL" id="MST31813.1"/>
    </source>
</evidence>
<feature type="non-terminal residue" evidence="1">
    <location>
        <position position="82"/>
    </location>
</feature>
<dbReference type="Gene3D" id="3.40.50.10320">
    <property type="entry name" value="LmbE-like"/>
    <property type="match status" value="1"/>
</dbReference>
<dbReference type="InterPro" id="IPR003737">
    <property type="entry name" value="GlcNAc_PI_deacetylase-related"/>
</dbReference>
<reference evidence="1 2" key="1">
    <citation type="submission" date="2019-11" db="EMBL/GenBank/DDBJ databases">
        <title>Acidiferrimicrobium australis gen. nov., sp. nov., an acidophilic and obligately heterotrophic, member of the Actinobacteria that catalyses dissimilatory oxido- reduction of iron isolated from metal-rich acidic water in Chile.</title>
        <authorList>
            <person name="Gonzalez D."/>
            <person name="Huber K."/>
            <person name="Hedrich S."/>
            <person name="Rojas-Villalobos C."/>
            <person name="Quatrini R."/>
            <person name="Dinamarca M.A."/>
            <person name="Schwarz A."/>
            <person name="Canales C."/>
            <person name="Nancucheo I."/>
        </authorList>
    </citation>
    <scope>NUCLEOTIDE SEQUENCE [LARGE SCALE GENOMIC DNA]</scope>
    <source>
        <strain evidence="1 2">USS-CCA1</strain>
    </source>
</reference>
<comment type="caution">
    <text evidence="1">The sequence shown here is derived from an EMBL/GenBank/DDBJ whole genome shotgun (WGS) entry which is preliminary data.</text>
</comment>
<protein>
    <recommendedName>
        <fullName evidence="3">PIG-L family deacetylase</fullName>
    </recommendedName>
</protein>
<organism evidence="1 2">
    <name type="scientific">Acidiferrimicrobium australe</name>
    <dbReference type="NCBI Taxonomy" id="2664430"/>
    <lineage>
        <taxon>Bacteria</taxon>
        <taxon>Bacillati</taxon>
        <taxon>Actinomycetota</taxon>
        <taxon>Acidimicrobiia</taxon>
        <taxon>Acidimicrobiales</taxon>
        <taxon>Acidimicrobiaceae</taxon>
        <taxon>Acidiferrimicrobium</taxon>
    </lineage>
</organism>
<dbReference type="SUPFAM" id="SSF102588">
    <property type="entry name" value="LmbE-like"/>
    <property type="match status" value="1"/>
</dbReference>
<gene>
    <name evidence="1" type="ORF">GHK86_03595</name>
</gene>
<proteinExistence type="predicted"/>
<keyword evidence="2" id="KW-1185">Reference proteome</keyword>
<dbReference type="Pfam" id="PF02585">
    <property type="entry name" value="PIG-L"/>
    <property type="match status" value="1"/>
</dbReference>
<sequence>MTEEQVAFVVDEDHPGTSEAAWAGSDRLRELAALDLPEVARVLVVAPHPDDEVLGAGGLLQVLRGRGVAIEVCAVTDGERGG</sequence>
<evidence type="ECO:0000313" key="2">
    <source>
        <dbReference type="Proteomes" id="UP000437736"/>
    </source>
</evidence>
<dbReference type="Proteomes" id="UP000437736">
    <property type="component" value="Unassembled WGS sequence"/>
</dbReference>
<dbReference type="EMBL" id="WJHE01000142">
    <property type="protein sequence ID" value="MST31813.1"/>
    <property type="molecule type" value="Genomic_DNA"/>
</dbReference>
<dbReference type="InterPro" id="IPR024078">
    <property type="entry name" value="LmbE-like_dom_sf"/>
</dbReference>
<name>A0ABW9QQP6_9ACTN</name>
<accession>A0ABW9QQP6</accession>